<dbReference type="GO" id="GO:0005737">
    <property type="term" value="C:cytoplasm"/>
    <property type="evidence" value="ECO:0007669"/>
    <property type="project" value="TreeGrafter"/>
</dbReference>
<gene>
    <name evidence="2" type="ORF">PVAND_004344</name>
</gene>
<dbReference type="PANTHER" id="PTHR14374">
    <property type="entry name" value="FOIE GRAS"/>
    <property type="match status" value="1"/>
</dbReference>
<dbReference type="PANTHER" id="PTHR14374:SF0">
    <property type="entry name" value="TRAFFICKING PROTEIN PARTICLE COMPLEX SUBUNIT 11"/>
    <property type="match status" value="1"/>
</dbReference>
<name>A0A9J6BXA2_POLVA</name>
<protein>
    <recommendedName>
        <fullName evidence="1">Trafficking protein particle complex subunit 11 C-terminal domain-containing protein</fullName>
    </recommendedName>
</protein>
<dbReference type="Proteomes" id="UP001107558">
    <property type="component" value="Chromosome 2"/>
</dbReference>
<comment type="caution">
    <text evidence="2">The sequence shown here is derived from an EMBL/GenBank/DDBJ whole genome shotgun (WGS) entry which is preliminary data.</text>
</comment>
<keyword evidence="3" id="KW-1185">Reference proteome</keyword>
<feature type="domain" description="Trafficking protein particle complex subunit 11 C-terminal" evidence="1">
    <location>
        <begin position="679"/>
        <end position="723"/>
    </location>
</feature>
<evidence type="ECO:0000313" key="3">
    <source>
        <dbReference type="Proteomes" id="UP001107558"/>
    </source>
</evidence>
<organism evidence="2 3">
    <name type="scientific">Polypedilum vanderplanki</name>
    <name type="common">Sleeping chironomid midge</name>
    <dbReference type="NCBI Taxonomy" id="319348"/>
    <lineage>
        <taxon>Eukaryota</taxon>
        <taxon>Metazoa</taxon>
        <taxon>Ecdysozoa</taxon>
        <taxon>Arthropoda</taxon>
        <taxon>Hexapoda</taxon>
        <taxon>Insecta</taxon>
        <taxon>Pterygota</taxon>
        <taxon>Neoptera</taxon>
        <taxon>Endopterygota</taxon>
        <taxon>Diptera</taxon>
        <taxon>Nematocera</taxon>
        <taxon>Chironomoidea</taxon>
        <taxon>Chironomidae</taxon>
        <taxon>Chironominae</taxon>
        <taxon>Polypedilum</taxon>
        <taxon>Polypedilum</taxon>
    </lineage>
</organism>
<dbReference type="OrthoDB" id="6278596at2759"/>
<dbReference type="AlphaFoldDB" id="A0A9J6BXA2"/>
<evidence type="ECO:0000259" key="1">
    <source>
        <dbReference type="Pfam" id="PF12742"/>
    </source>
</evidence>
<evidence type="ECO:0000313" key="2">
    <source>
        <dbReference type="EMBL" id="KAG5674370.1"/>
    </source>
</evidence>
<proteinExistence type="predicted"/>
<dbReference type="Pfam" id="PF12742">
    <property type="entry name" value="Gryzun-like"/>
    <property type="match status" value="1"/>
</dbReference>
<reference evidence="2" key="1">
    <citation type="submission" date="2021-03" db="EMBL/GenBank/DDBJ databases">
        <title>Chromosome level genome of the anhydrobiotic midge Polypedilum vanderplanki.</title>
        <authorList>
            <person name="Yoshida Y."/>
            <person name="Kikawada T."/>
            <person name="Gusev O."/>
        </authorList>
    </citation>
    <scope>NUCLEOTIDE SEQUENCE</scope>
    <source>
        <strain evidence="2">NIAS01</strain>
        <tissue evidence="2">Whole body or cell culture</tissue>
    </source>
</reference>
<dbReference type="EMBL" id="JADBJN010000002">
    <property type="protein sequence ID" value="KAG5674370.1"/>
    <property type="molecule type" value="Genomic_DNA"/>
</dbReference>
<accession>A0A9J6BXA2</accession>
<sequence length="780" mass="89699">MLQDFRQEKWYTIFTELLTKTIQSAILSASVNDFITSSVEALSPNIKITTADRQNILENLWKVFNNSAPTFQNQIATEIVQCWKESLANCRSPIIVNLDDIPKLIDCKFSFKSNQVKFTEPIIISIYIRSNAKVPLKIAKITAVLLTNNGSKHRLEAKNGYIFEVDSSTKNEKLDELFDAHNFILEKEKCFKFELETKPGQFVENSEITVQLVELSMGTEKISATLTMQKSLNTSKYFQTYNIHSDYLEFIKIVRTCYVIPSFHLQSNVIHNQPMLLNEYYKIQVNLKNNSDELLQNLNIKILLPANYKNKVFLTKDSSESITKMNSCISFNIEGNIELKQSLCYENIDTSESNTIPSPLTEKELSPSTETLPTVFAASEEEHLDIQVERLENNLVRKRHDDILIVPCVEEFSFDCRFYTLDRKPLETCYANEEFLMRLLLKTKSPFNIDILDAFFIADPNISEKSNHNGSFIKNDISRECNMENVFTLIPKNTTAEWITKEKLNKSASSDVSLLFAKQKVIETEASVKINPEVAHAKDEDDPFSLKKKDQKTLDYSTINIEKETLNVTNSLDIIKLMADSNHKKGFINGKINVLQDKNMIDLNKKFGLYCIRWRKSNTDNAKINESKFLIEGLDVVKPLLNIYCTSTNNQRVFVREVFTYKILFRNPNDEILHFTATIGNSDGFMFSGHKQLTFTIFAHSEFELALNLYPLKSNFQRLPELKLEIKSYSEDIVAIVEKDGNVVESGSEISRKQTELNELLERWLPKSIFVHPPNRKVVV</sequence>
<dbReference type="InterPro" id="IPR025876">
    <property type="entry name" value="TRAPPC11_C"/>
</dbReference>